<feature type="domain" description="Histone deacetylase" evidence="11">
    <location>
        <begin position="44"/>
        <end position="237"/>
    </location>
</feature>
<evidence type="ECO:0000259" key="11">
    <source>
        <dbReference type="Pfam" id="PF00850"/>
    </source>
</evidence>
<dbReference type="InterPro" id="IPR023696">
    <property type="entry name" value="Ureohydrolase_dom_sf"/>
</dbReference>
<dbReference type="Pfam" id="PF00850">
    <property type="entry name" value="Hist_deacetyl"/>
    <property type="match status" value="1"/>
</dbReference>
<dbReference type="InterPro" id="IPR000286">
    <property type="entry name" value="HDACs"/>
</dbReference>
<keyword evidence="7" id="KW-0805">Transcription regulation</keyword>
<evidence type="ECO:0000256" key="10">
    <source>
        <dbReference type="ARBA" id="ARBA00048287"/>
    </source>
</evidence>
<dbReference type="AlphaFoldDB" id="A0A1I8ANZ7"/>
<dbReference type="GO" id="GO:0000118">
    <property type="term" value="C:histone deacetylase complex"/>
    <property type="evidence" value="ECO:0007669"/>
    <property type="project" value="TreeGrafter"/>
</dbReference>
<evidence type="ECO:0000313" key="12">
    <source>
        <dbReference type="Proteomes" id="UP000095287"/>
    </source>
</evidence>
<reference evidence="13" key="1">
    <citation type="submission" date="2016-11" db="UniProtKB">
        <authorList>
            <consortium name="WormBaseParasite"/>
        </authorList>
    </citation>
    <scope>IDENTIFICATION</scope>
</reference>
<dbReference type="PANTHER" id="PTHR10625:SF5">
    <property type="entry name" value="HISTONE DEACETYLASE"/>
    <property type="match status" value="1"/>
</dbReference>
<keyword evidence="8" id="KW-0804">Transcription</keyword>
<keyword evidence="5" id="KW-0378">Hydrolase</keyword>
<dbReference type="EC" id="3.5.1.98" evidence="3"/>
<protein>
    <recommendedName>
        <fullName evidence="3">histone deacetylase</fullName>
        <ecNumber evidence="3">3.5.1.98</ecNumber>
    </recommendedName>
</protein>
<dbReference type="WBParaSite" id="L893_g7391.t1">
    <property type="protein sequence ID" value="L893_g7391.t1"/>
    <property type="gene ID" value="L893_g7391"/>
</dbReference>
<keyword evidence="6" id="KW-0156">Chromatin regulator</keyword>
<comment type="similarity">
    <text evidence="2">Belongs to the histone deacetylase family. HD type 2 subfamily.</text>
</comment>
<evidence type="ECO:0000256" key="4">
    <source>
        <dbReference type="ARBA" id="ARBA00022491"/>
    </source>
</evidence>
<dbReference type="InterPro" id="IPR037138">
    <property type="entry name" value="His_deacetylse_dom_sf"/>
</dbReference>
<evidence type="ECO:0000256" key="2">
    <source>
        <dbReference type="ARBA" id="ARBA00007738"/>
    </source>
</evidence>
<dbReference type="GO" id="GO:0040029">
    <property type="term" value="P:epigenetic regulation of gene expression"/>
    <property type="evidence" value="ECO:0007669"/>
    <property type="project" value="TreeGrafter"/>
</dbReference>
<dbReference type="PRINTS" id="PR01270">
    <property type="entry name" value="HDASUPER"/>
</dbReference>
<accession>A0A1I8ANZ7</accession>
<keyword evidence="9" id="KW-0539">Nucleus</keyword>
<comment type="catalytic activity">
    <reaction evidence="10">
        <text>N(6)-acetyl-L-lysyl-[histone] + H2O = L-lysyl-[histone] + acetate</text>
        <dbReference type="Rhea" id="RHEA:58196"/>
        <dbReference type="Rhea" id="RHEA-COMP:9845"/>
        <dbReference type="Rhea" id="RHEA-COMP:11338"/>
        <dbReference type="ChEBI" id="CHEBI:15377"/>
        <dbReference type="ChEBI" id="CHEBI:29969"/>
        <dbReference type="ChEBI" id="CHEBI:30089"/>
        <dbReference type="ChEBI" id="CHEBI:61930"/>
        <dbReference type="EC" id="3.5.1.98"/>
    </reaction>
</comment>
<sequence>MIEEIQKRLSSGGRRAPPRATLTYLGDDSKRWKRKTANGASNFIRSAAGHHASSQESKGFCFFNNIAVAARHAQATHNVKRVLIVDWDVHFGDGTAEIFAEDDSVLYVSLHRFAEGFYPHTQKAAASFVGSGEGVGYTVNVAWSEEGHNDDDYLLAFSRVIMPIAYEFNPELVLVSSGFDACGGEHVQLGDCRLSPYGFSRMMHLLGSLANGKVIAALEGGYNIDNLMACSEAVLATMVTGAVMDAPVELPYKAKSFSSKTIQAIQDTINAHASYWNCLKPFAVVTDETA</sequence>
<keyword evidence="12" id="KW-1185">Reference proteome</keyword>
<dbReference type="InterPro" id="IPR023801">
    <property type="entry name" value="His_deacetylse_dom"/>
</dbReference>
<evidence type="ECO:0000256" key="7">
    <source>
        <dbReference type="ARBA" id="ARBA00023015"/>
    </source>
</evidence>
<keyword evidence="4" id="KW-0678">Repressor</keyword>
<organism evidence="12 13">
    <name type="scientific">Steinernema glaseri</name>
    <dbReference type="NCBI Taxonomy" id="37863"/>
    <lineage>
        <taxon>Eukaryota</taxon>
        <taxon>Metazoa</taxon>
        <taxon>Ecdysozoa</taxon>
        <taxon>Nematoda</taxon>
        <taxon>Chromadorea</taxon>
        <taxon>Rhabditida</taxon>
        <taxon>Tylenchina</taxon>
        <taxon>Panagrolaimomorpha</taxon>
        <taxon>Strongyloidoidea</taxon>
        <taxon>Steinernematidae</taxon>
        <taxon>Steinernema</taxon>
    </lineage>
</organism>
<evidence type="ECO:0000256" key="8">
    <source>
        <dbReference type="ARBA" id="ARBA00023163"/>
    </source>
</evidence>
<evidence type="ECO:0000256" key="9">
    <source>
        <dbReference type="ARBA" id="ARBA00023242"/>
    </source>
</evidence>
<dbReference type="SUPFAM" id="SSF52768">
    <property type="entry name" value="Arginase/deacetylase"/>
    <property type="match status" value="1"/>
</dbReference>
<evidence type="ECO:0000256" key="1">
    <source>
        <dbReference type="ARBA" id="ARBA00004123"/>
    </source>
</evidence>
<dbReference type="Gene3D" id="3.40.800.20">
    <property type="entry name" value="Histone deacetylase domain"/>
    <property type="match status" value="1"/>
</dbReference>
<proteinExistence type="inferred from homology"/>
<comment type="subcellular location">
    <subcellularLocation>
        <location evidence="1">Nucleus</location>
    </subcellularLocation>
</comment>
<dbReference type="Proteomes" id="UP000095287">
    <property type="component" value="Unplaced"/>
</dbReference>
<dbReference type="PANTHER" id="PTHR10625">
    <property type="entry name" value="HISTONE DEACETYLASE HDAC1-RELATED"/>
    <property type="match status" value="1"/>
</dbReference>
<dbReference type="GO" id="GO:0141221">
    <property type="term" value="F:histone deacetylase activity, hydrolytic mechanism"/>
    <property type="evidence" value="ECO:0007669"/>
    <property type="project" value="UniProtKB-EC"/>
</dbReference>
<name>A0A1I8ANZ7_9BILA</name>
<evidence type="ECO:0000256" key="3">
    <source>
        <dbReference type="ARBA" id="ARBA00012111"/>
    </source>
</evidence>
<evidence type="ECO:0000313" key="13">
    <source>
        <dbReference type="WBParaSite" id="L893_g7391.t1"/>
    </source>
</evidence>
<evidence type="ECO:0000256" key="5">
    <source>
        <dbReference type="ARBA" id="ARBA00022801"/>
    </source>
</evidence>
<evidence type="ECO:0000256" key="6">
    <source>
        <dbReference type="ARBA" id="ARBA00022853"/>
    </source>
</evidence>